<dbReference type="Pfam" id="PF02852">
    <property type="entry name" value="Pyr_redox_dim"/>
    <property type="match status" value="1"/>
</dbReference>
<comment type="similarity">
    <text evidence="1 10">Belongs to the class-I pyridine nucleotide-disulfide oxidoreductase family.</text>
</comment>
<comment type="catalytic activity">
    <reaction evidence="9 10">
        <text>N(6)-[(R)-dihydrolipoyl]-L-lysyl-[protein] + NAD(+) = N(6)-[(R)-lipoyl]-L-lysyl-[protein] + NADH + H(+)</text>
        <dbReference type="Rhea" id="RHEA:15045"/>
        <dbReference type="Rhea" id="RHEA-COMP:10474"/>
        <dbReference type="Rhea" id="RHEA-COMP:10475"/>
        <dbReference type="ChEBI" id="CHEBI:15378"/>
        <dbReference type="ChEBI" id="CHEBI:57540"/>
        <dbReference type="ChEBI" id="CHEBI:57945"/>
        <dbReference type="ChEBI" id="CHEBI:83099"/>
        <dbReference type="ChEBI" id="CHEBI:83100"/>
        <dbReference type="EC" id="1.8.1.4"/>
    </reaction>
</comment>
<organism evidence="13 14">
    <name type="scientific">Sulfitobacter dubius</name>
    <dbReference type="NCBI Taxonomy" id="218673"/>
    <lineage>
        <taxon>Bacteria</taxon>
        <taxon>Pseudomonadati</taxon>
        <taxon>Pseudomonadota</taxon>
        <taxon>Alphaproteobacteria</taxon>
        <taxon>Rhodobacterales</taxon>
        <taxon>Roseobacteraceae</taxon>
        <taxon>Sulfitobacter</taxon>
    </lineage>
</organism>
<evidence type="ECO:0000256" key="5">
    <source>
        <dbReference type="ARBA" id="ARBA00023002"/>
    </source>
</evidence>
<dbReference type="EC" id="1.8.1.4" evidence="2 10"/>
<dbReference type="InterPro" id="IPR023753">
    <property type="entry name" value="FAD/NAD-binding_dom"/>
</dbReference>
<dbReference type="Gene3D" id="3.50.50.60">
    <property type="entry name" value="FAD/NAD(P)-binding domain"/>
    <property type="match status" value="2"/>
</dbReference>
<keyword evidence="14" id="KW-1185">Reference proteome</keyword>
<dbReference type="InterPro" id="IPR050151">
    <property type="entry name" value="Class-I_Pyr_Nuc-Dis_Oxidored"/>
</dbReference>
<evidence type="ECO:0000256" key="10">
    <source>
        <dbReference type="RuleBase" id="RU003692"/>
    </source>
</evidence>
<evidence type="ECO:0000259" key="11">
    <source>
        <dbReference type="Pfam" id="PF02852"/>
    </source>
</evidence>
<evidence type="ECO:0000256" key="2">
    <source>
        <dbReference type="ARBA" id="ARBA00012608"/>
    </source>
</evidence>
<accession>A0ABY3ZM09</accession>
<dbReference type="InterPro" id="IPR012999">
    <property type="entry name" value="Pyr_OxRdtase_I_AS"/>
</dbReference>
<reference evidence="14" key="1">
    <citation type="journal article" date="2022" name="Microorganisms">
        <title>Beyond the ABCs#Discovery of Three New Plasmid Types in Rhodobacterales (RepQ, RepY, RepW).</title>
        <authorList>
            <person name="Freese H.M."/>
            <person name="Ringel V."/>
            <person name="Overmann J."/>
            <person name="Petersen J."/>
        </authorList>
    </citation>
    <scope>NUCLEOTIDE SEQUENCE [LARGE SCALE GENOMIC DNA]</scope>
    <source>
        <strain evidence="14">DSM 109990</strain>
    </source>
</reference>
<evidence type="ECO:0000313" key="14">
    <source>
        <dbReference type="Proteomes" id="UP000831019"/>
    </source>
</evidence>
<dbReference type="NCBIfam" id="TIGR01350">
    <property type="entry name" value="lipoamide_DH"/>
    <property type="match status" value="1"/>
</dbReference>
<dbReference type="InterPro" id="IPR001100">
    <property type="entry name" value="Pyr_nuc-diS_OxRdtase"/>
</dbReference>
<protein>
    <recommendedName>
        <fullName evidence="2 10">Dihydrolipoyl dehydrogenase</fullName>
        <ecNumber evidence="2 10">1.8.1.4</ecNumber>
    </recommendedName>
</protein>
<dbReference type="PROSITE" id="PS00076">
    <property type="entry name" value="PYRIDINE_REDOX_1"/>
    <property type="match status" value="1"/>
</dbReference>
<gene>
    <name evidence="13" type="primary">lpd3</name>
    <name evidence="13" type="ORF">DSM109990_02529</name>
</gene>
<evidence type="ECO:0000256" key="3">
    <source>
        <dbReference type="ARBA" id="ARBA00022630"/>
    </source>
</evidence>
<dbReference type="GO" id="GO:0004148">
    <property type="term" value="F:dihydrolipoyl dehydrogenase (NADH) activity"/>
    <property type="evidence" value="ECO:0007669"/>
    <property type="project" value="UniProtKB-EC"/>
</dbReference>
<evidence type="ECO:0000256" key="8">
    <source>
        <dbReference type="ARBA" id="ARBA00023284"/>
    </source>
</evidence>
<evidence type="ECO:0000259" key="12">
    <source>
        <dbReference type="Pfam" id="PF07992"/>
    </source>
</evidence>
<feature type="domain" description="Pyridine nucleotide-disulphide oxidoreductase dimerisation" evidence="11">
    <location>
        <begin position="343"/>
        <end position="452"/>
    </location>
</feature>
<dbReference type="InterPro" id="IPR036188">
    <property type="entry name" value="FAD/NAD-bd_sf"/>
</dbReference>
<keyword evidence="6 10" id="KW-0520">NAD</keyword>
<evidence type="ECO:0000256" key="1">
    <source>
        <dbReference type="ARBA" id="ARBA00007532"/>
    </source>
</evidence>
<dbReference type="PANTHER" id="PTHR22912:SF151">
    <property type="entry name" value="DIHYDROLIPOYL DEHYDROGENASE, MITOCHONDRIAL"/>
    <property type="match status" value="1"/>
</dbReference>
<evidence type="ECO:0000256" key="7">
    <source>
        <dbReference type="ARBA" id="ARBA00023157"/>
    </source>
</evidence>
<dbReference type="PIRSF" id="PIRSF000350">
    <property type="entry name" value="Mercury_reductase_MerA"/>
    <property type="match status" value="1"/>
</dbReference>
<keyword evidence="7" id="KW-1015">Disulfide bond</keyword>
<comment type="cofactor">
    <cofactor evidence="10">
        <name>FAD</name>
        <dbReference type="ChEBI" id="CHEBI:57692"/>
    </cofactor>
    <text evidence="10">Binds 1 FAD per subunit.</text>
</comment>
<evidence type="ECO:0000256" key="9">
    <source>
        <dbReference type="ARBA" id="ARBA00049187"/>
    </source>
</evidence>
<dbReference type="InterPro" id="IPR004099">
    <property type="entry name" value="Pyr_nucl-diS_OxRdtase_dimer"/>
</dbReference>
<dbReference type="PANTHER" id="PTHR22912">
    <property type="entry name" value="DISULFIDE OXIDOREDUCTASE"/>
    <property type="match status" value="1"/>
</dbReference>
<dbReference type="RefSeq" id="WP_243261192.1">
    <property type="nucleotide sequence ID" value="NZ_CP085144.1"/>
</dbReference>
<dbReference type="Proteomes" id="UP000831019">
    <property type="component" value="Chromosome"/>
</dbReference>
<keyword evidence="8 10" id="KW-0676">Redox-active center</keyword>
<keyword evidence="3 10" id="KW-0285">Flavoprotein</keyword>
<name>A0ABY3ZM09_9RHOB</name>
<dbReference type="Pfam" id="PF07992">
    <property type="entry name" value="Pyr_redox_2"/>
    <property type="match status" value="1"/>
</dbReference>
<evidence type="ECO:0000313" key="13">
    <source>
        <dbReference type="EMBL" id="UOA15685.1"/>
    </source>
</evidence>
<evidence type="ECO:0000256" key="6">
    <source>
        <dbReference type="ARBA" id="ARBA00023027"/>
    </source>
</evidence>
<dbReference type="SUPFAM" id="SSF55424">
    <property type="entry name" value="FAD/NAD-linked reductases, dimerisation (C-terminal) domain"/>
    <property type="match status" value="1"/>
</dbReference>
<keyword evidence="4 10" id="KW-0274">FAD</keyword>
<feature type="domain" description="FAD/NAD(P)-binding" evidence="12">
    <location>
        <begin position="4"/>
        <end position="324"/>
    </location>
</feature>
<keyword evidence="5 10" id="KW-0560">Oxidoreductase</keyword>
<dbReference type="EMBL" id="CP085144">
    <property type="protein sequence ID" value="UOA15685.1"/>
    <property type="molecule type" value="Genomic_DNA"/>
</dbReference>
<dbReference type="PRINTS" id="PR00368">
    <property type="entry name" value="FADPNR"/>
</dbReference>
<comment type="miscellaneous">
    <text evidence="10">The active site is a redox-active disulfide bond.</text>
</comment>
<sequence>MSSYDVIVIGSGPGGYVAAIRCAQLGLKTACVEGRETLGGTCLNVGCIPSKALLHATHMLHEAEHNFDEMGLKGKAPSVDWKQMLTYKDKTIETNTKGIEFLFKKNKIDWLKGWGSIPEAGKVKVGDEVHEAKNIIIASGSEAASLPGVEVDEKTVVTSTGALELGKIPKKMVVIGAGVIGLELGSVYARLGTEITVVEFLDAITPGMDPEVQKTFQRMLKKQGINFVMGAAVQKTEVAKGKAKVSYKLRKDDSEHEIEADTVLVATGRKPVVKGMGLDDLGVKMTERGQIAVNEHWETSVKGVYAIGDVIEGPMLAHKAEDEGMAAAEVIAGKHGHVNYGVIPGVIYTHPEVASVGETEATLKEAGREYKVGKFSFMGNARAKAVFAGDGFVKLIADKETDRILGCHIIGPGAGDLIHEVCVAMEFGASAQDLAMTCHAHPTYSEAVREAALACGDGPIHM</sequence>
<proteinExistence type="inferred from homology"/>
<dbReference type="InterPro" id="IPR006258">
    <property type="entry name" value="Lipoamide_DH"/>
</dbReference>
<dbReference type="InterPro" id="IPR016156">
    <property type="entry name" value="FAD/NAD-linked_Rdtase_dimer_sf"/>
</dbReference>
<dbReference type="Gene3D" id="3.30.390.30">
    <property type="match status" value="1"/>
</dbReference>
<dbReference type="PRINTS" id="PR00411">
    <property type="entry name" value="PNDRDTASEI"/>
</dbReference>
<evidence type="ECO:0000256" key="4">
    <source>
        <dbReference type="ARBA" id="ARBA00022827"/>
    </source>
</evidence>
<dbReference type="SUPFAM" id="SSF51905">
    <property type="entry name" value="FAD/NAD(P)-binding domain"/>
    <property type="match status" value="1"/>
</dbReference>